<dbReference type="AlphaFoldDB" id="A0A1C7PDV9"/>
<protein>
    <recommendedName>
        <fullName evidence="1">DUF362 domain-containing protein</fullName>
    </recommendedName>
</protein>
<dbReference type="InterPro" id="IPR006311">
    <property type="entry name" value="TAT_signal"/>
</dbReference>
<sequence length="312" mass="33094">MQRRDFLKMGFAVGAAFSLETLSGLFPAAAAQTAGKPDETAGGTPSLVAVRNGSRIAMLEAGLAALGGIGAFVKAGQSVVIKPNCAWDKTPELAANTHPDIVGRLVKLCKDAGASQVLVFDHACDAWQRVYKNSGIQEAVESNGGKMISGADESMYRDHDNPQAVKLKKAKVHQAILDSDVYINVPVLKHHSGARMTACMKNAMGLVWDRSFFHNNDLHQCIADSVLLRKPDLNILDAYSPMLRNGPKGKDANDLIDTKALLIGTDIVAVDAAASKLLGNKDGDVRHIDLAAGMGIGSSDLSKIGIRRISLA</sequence>
<accession>A0A1C7PDV9</accession>
<evidence type="ECO:0000259" key="1">
    <source>
        <dbReference type="Pfam" id="PF04015"/>
    </source>
</evidence>
<dbReference type="PROSITE" id="PS51318">
    <property type="entry name" value="TAT"/>
    <property type="match status" value="1"/>
</dbReference>
<dbReference type="InterPro" id="IPR007160">
    <property type="entry name" value="DUF362"/>
</dbReference>
<dbReference type="EMBL" id="LT629973">
    <property type="protein sequence ID" value="SEH95615.1"/>
    <property type="molecule type" value="Genomic_DNA"/>
</dbReference>
<dbReference type="KEGG" id="agl:PYTT_2052"/>
<evidence type="ECO:0000313" key="3">
    <source>
        <dbReference type="Proteomes" id="UP000176204"/>
    </source>
</evidence>
<proteinExistence type="predicted"/>
<keyword evidence="3" id="KW-1185">Reference proteome</keyword>
<organism evidence="2 3">
    <name type="scientific">Akkermansia glycaniphila</name>
    <dbReference type="NCBI Taxonomy" id="1679444"/>
    <lineage>
        <taxon>Bacteria</taxon>
        <taxon>Pseudomonadati</taxon>
        <taxon>Verrucomicrobiota</taxon>
        <taxon>Verrucomicrobiia</taxon>
        <taxon>Verrucomicrobiales</taxon>
        <taxon>Akkermansiaceae</taxon>
        <taxon>Akkermansia</taxon>
    </lineage>
</organism>
<dbReference type="Proteomes" id="UP000176204">
    <property type="component" value="Chromosome I"/>
</dbReference>
<dbReference type="RefSeq" id="WP_067773129.1">
    <property type="nucleotide sequence ID" value="NZ_LIGX01000009.1"/>
</dbReference>
<name>A0A1C7PDV9_9BACT</name>
<dbReference type="STRING" id="1679444.PYTT_2052"/>
<feature type="domain" description="DUF362" evidence="1">
    <location>
        <begin position="79"/>
        <end position="275"/>
    </location>
</feature>
<evidence type="ECO:0000313" key="2">
    <source>
        <dbReference type="EMBL" id="SEH95615.1"/>
    </source>
</evidence>
<dbReference type="Pfam" id="PF04015">
    <property type="entry name" value="DUF362"/>
    <property type="match status" value="1"/>
</dbReference>
<gene>
    <name evidence="2" type="ORF">PYTT_2052</name>
</gene>
<reference evidence="3" key="1">
    <citation type="submission" date="2016-09" db="EMBL/GenBank/DDBJ databases">
        <authorList>
            <person name="Koehorst J."/>
        </authorList>
    </citation>
    <scope>NUCLEOTIDE SEQUENCE [LARGE SCALE GENOMIC DNA]</scope>
</reference>